<protein>
    <submittedName>
        <fullName evidence="2">Uncharacterized protein</fullName>
    </submittedName>
</protein>
<proteinExistence type="predicted"/>
<accession>A0A841ITM5</accession>
<sequence>MSLAEIEAYERERRLRRQRIRRAVSWAPLALAVLMLAAGGLFLWSASSGHEADRAEVAALVEEHRTEAEEAEEEFHAAWSGVLESSSAVRVERLESDGEAMRDLLHETVLGGGTVPASPAVTGDGETSDLWEDLARDGVPGADDASQAQLGPFEPVLVGIEGTTYAYFAFVEVYEAGAGEHPIAALSVAWSTDTRGAITRTDAHWTEGPLERS</sequence>
<dbReference type="EMBL" id="JACHJO010000011">
    <property type="protein sequence ID" value="MBB6121580.1"/>
    <property type="molecule type" value="Genomic_DNA"/>
</dbReference>
<organism evidence="2 3">
    <name type="scientific">Nocardiopsis algeriensis</name>
    <dbReference type="NCBI Taxonomy" id="1478215"/>
    <lineage>
        <taxon>Bacteria</taxon>
        <taxon>Bacillati</taxon>
        <taxon>Actinomycetota</taxon>
        <taxon>Actinomycetes</taxon>
        <taxon>Streptosporangiales</taxon>
        <taxon>Nocardiopsidaceae</taxon>
        <taxon>Nocardiopsis</taxon>
    </lineage>
</organism>
<feature type="transmembrane region" description="Helical" evidence="1">
    <location>
        <begin position="23"/>
        <end position="44"/>
    </location>
</feature>
<evidence type="ECO:0000313" key="3">
    <source>
        <dbReference type="Proteomes" id="UP000536604"/>
    </source>
</evidence>
<reference evidence="2 3" key="1">
    <citation type="submission" date="2020-08" db="EMBL/GenBank/DDBJ databases">
        <title>Genomic Encyclopedia of Type Strains, Phase III (KMG-III): the genomes of soil and plant-associated and newly described type strains.</title>
        <authorList>
            <person name="Whitman W."/>
        </authorList>
    </citation>
    <scope>NUCLEOTIDE SEQUENCE [LARGE SCALE GENOMIC DNA]</scope>
    <source>
        <strain evidence="2 3">CECT 8712</strain>
    </source>
</reference>
<keyword evidence="1" id="KW-1133">Transmembrane helix</keyword>
<evidence type="ECO:0000256" key="1">
    <source>
        <dbReference type="SAM" id="Phobius"/>
    </source>
</evidence>
<name>A0A841ITM5_9ACTN</name>
<gene>
    <name evidence="2" type="ORF">FHS13_003554</name>
</gene>
<keyword evidence="1" id="KW-0812">Transmembrane</keyword>
<dbReference type="Proteomes" id="UP000536604">
    <property type="component" value="Unassembled WGS sequence"/>
</dbReference>
<evidence type="ECO:0000313" key="2">
    <source>
        <dbReference type="EMBL" id="MBB6121580.1"/>
    </source>
</evidence>
<dbReference type="RefSeq" id="WP_184293036.1">
    <property type="nucleotide sequence ID" value="NZ_JACHJO010000011.1"/>
</dbReference>
<keyword evidence="3" id="KW-1185">Reference proteome</keyword>
<keyword evidence="1" id="KW-0472">Membrane</keyword>
<dbReference type="AlphaFoldDB" id="A0A841ITM5"/>
<comment type="caution">
    <text evidence="2">The sequence shown here is derived from an EMBL/GenBank/DDBJ whole genome shotgun (WGS) entry which is preliminary data.</text>
</comment>